<gene>
    <name evidence="7" type="ORF">IM676_08985</name>
</gene>
<evidence type="ECO:0000256" key="3">
    <source>
        <dbReference type="ARBA" id="ARBA00022692"/>
    </source>
</evidence>
<dbReference type="CDD" id="cd16914">
    <property type="entry name" value="EcfT"/>
    <property type="match status" value="1"/>
</dbReference>
<evidence type="ECO:0000256" key="6">
    <source>
        <dbReference type="SAM" id="Phobius"/>
    </source>
</evidence>
<keyword evidence="2" id="KW-1003">Cell membrane</keyword>
<feature type="transmembrane region" description="Helical" evidence="6">
    <location>
        <begin position="198"/>
        <end position="218"/>
    </location>
</feature>
<accession>A0A7S6U6S8</accession>
<dbReference type="Proteomes" id="UP000593846">
    <property type="component" value="Chromosome"/>
</dbReference>
<sequence length="221" mass="24526">MLKVALPLRLHLSLVIVVGTALLQYNAWLCLGIYGAIALVWAVFLRVPIPQLAGILSIELIFLSFMALPMGWERASFLLLRSLVCLVTMNSFLLTLPPHSFAIALKSLPVPAPIRTNLLLAGQYLEILLDEVTRMQRSAQLRGLNGKAAWLRYTNAAMIGALYLRSLDRAERVYAAMVIRGYNGQLPVEAIFKPKERFLVLLACTLASGLTISSYNLVRVF</sequence>
<comment type="subcellular location">
    <subcellularLocation>
        <location evidence="1">Membrane</location>
        <topology evidence="1">Multi-pass membrane protein</topology>
    </subcellularLocation>
</comment>
<feature type="transmembrane region" description="Helical" evidence="6">
    <location>
        <begin position="12"/>
        <end position="45"/>
    </location>
</feature>
<organism evidence="7 8">
    <name type="scientific">Anabaenopsis elenkinii CCIBt3563</name>
    <dbReference type="NCBI Taxonomy" id="2779889"/>
    <lineage>
        <taxon>Bacteria</taxon>
        <taxon>Bacillati</taxon>
        <taxon>Cyanobacteriota</taxon>
        <taxon>Cyanophyceae</taxon>
        <taxon>Nostocales</taxon>
        <taxon>Nodulariaceae</taxon>
        <taxon>Anabaenopsis</taxon>
    </lineage>
</organism>
<keyword evidence="3 6" id="KW-0812">Transmembrane</keyword>
<evidence type="ECO:0000313" key="7">
    <source>
        <dbReference type="EMBL" id="QOV24344.1"/>
    </source>
</evidence>
<dbReference type="PANTHER" id="PTHR34857:SF2">
    <property type="entry name" value="SLL0384 PROTEIN"/>
    <property type="match status" value="1"/>
</dbReference>
<dbReference type="RefSeq" id="WP_200989864.1">
    <property type="nucleotide sequence ID" value="NZ_CP063311.1"/>
</dbReference>
<reference evidence="8" key="1">
    <citation type="submission" date="2020-10" db="EMBL/GenBank/DDBJ databases">
        <title>Genome-based taxonomic classification of the species Anabaenopsis elenkinii.</title>
        <authorList>
            <person name="Delbaje E."/>
            <person name="Andreote A.P.D."/>
            <person name="Pellegrinetti T.A."/>
            <person name="Cruz R.B."/>
            <person name="Branco L.H.Z."/>
            <person name="Fiore M.F."/>
        </authorList>
    </citation>
    <scope>NUCLEOTIDE SEQUENCE [LARGE SCALE GENOMIC DNA]</scope>
    <source>
        <strain evidence="8">CCIBt3563</strain>
    </source>
</reference>
<evidence type="ECO:0000313" key="8">
    <source>
        <dbReference type="Proteomes" id="UP000593846"/>
    </source>
</evidence>
<evidence type="ECO:0000256" key="5">
    <source>
        <dbReference type="ARBA" id="ARBA00023136"/>
    </source>
</evidence>
<feature type="transmembrane region" description="Helical" evidence="6">
    <location>
        <begin position="78"/>
        <end position="96"/>
    </location>
</feature>
<dbReference type="InterPro" id="IPR051611">
    <property type="entry name" value="ECF_transporter_component"/>
</dbReference>
<proteinExistence type="predicted"/>
<protein>
    <submittedName>
        <fullName evidence="7">Energy-coupling factor transporter transmembrane protein EcfT</fullName>
    </submittedName>
</protein>
<dbReference type="PANTHER" id="PTHR34857">
    <property type="entry name" value="SLL0384 PROTEIN"/>
    <property type="match status" value="1"/>
</dbReference>
<name>A0A7S6U6S8_9CYAN</name>
<dbReference type="KEGG" id="aee:IM676_08985"/>
<keyword evidence="4 6" id="KW-1133">Transmembrane helix</keyword>
<evidence type="ECO:0000256" key="1">
    <source>
        <dbReference type="ARBA" id="ARBA00004141"/>
    </source>
</evidence>
<keyword evidence="8" id="KW-1185">Reference proteome</keyword>
<evidence type="ECO:0000256" key="2">
    <source>
        <dbReference type="ARBA" id="ARBA00022475"/>
    </source>
</evidence>
<dbReference type="GO" id="GO:0005886">
    <property type="term" value="C:plasma membrane"/>
    <property type="evidence" value="ECO:0007669"/>
    <property type="project" value="UniProtKB-ARBA"/>
</dbReference>
<feature type="transmembrane region" description="Helical" evidence="6">
    <location>
        <begin position="52"/>
        <end position="72"/>
    </location>
</feature>
<dbReference type="InterPro" id="IPR003339">
    <property type="entry name" value="ABC/ECF_trnsptr_transmembrane"/>
</dbReference>
<dbReference type="Pfam" id="PF02361">
    <property type="entry name" value="CbiQ"/>
    <property type="match status" value="1"/>
</dbReference>
<keyword evidence="5 6" id="KW-0472">Membrane</keyword>
<dbReference type="AlphaFoldDB" id="A0A7S6U6S8"/>
<dbReference type="EMBL" id="CP063311">
    <property type="protein sequence ID" value="QOV24344.1"/>
    <property type="molecule type" value="Genomic_DNA"/>
</dbReference>
<evidence type="ECO:0000256" key="4">
    <source>
        <dbReference type="ARBA" id="ARBA00022989"/>
    </source>
</evidence>